<dbReference type="PROSITE" id="PS51746">
    <property type="entry name" value="PPM_2"/>
    <property type="match status" value="1"/>
</dbReference>
<gene>
    <name evidence="7" type="ORF">ZIOFF_067797</name>
</gene>
<dbReference type="EC" id="3.1.3.16" evidence="1"/>
<evidence type="ECO:0000313" key="8">
    <source>
        <dbReference type="Proteomes" id="UP000734854"/>
    </source>
</evidence>
<evidence type="ECO:0000256" key="5">
    <source>
        <dbReference type="ARBA" id="ARBA00048336"/>
    </source>
</evidence>
<evidence type="ECO:0000256" key="3">
    <source>
        <dbReference type="ARBA" id="ARBA00022912"/>
    </source>
</evidence>
<accession>A0A8J5CG28</accession>
<evidence type="ECO:0000256" key="1">
    <source>
        <dbReference type="ARBA" id="ARBA00013081"/>
    </source>
</evidence>
<keyword evidence="3" id="KW-0904">Protein phosphatase</keyword>
<reference evidence="7 8" key="1">
    <citation type="submission" date="2020-08" db="EMBL/GenBank/DDBJ databases">
        <title>Plant Genome Project.</title>
        <authorList>
            <person name="Zhang R.-G."/>
        </authorList>
    </citation>
    <scope>NUCLEOTIDE SEQUENCE [LARGE SCALE GENOMIC DNA]</scope>
    <source>
        <tissue evidence="7">Rhizome</tissue>
    </source>
</reference>
<proteinExistence type="predicted"/>
<keyword evidence="8" id="KW-1185">Reference proteome</keyword>
<evidence type="ECO:0000256" key="4">
    <source>
        <dbReference type="ARBA" id="ARBA00047761"/>
    </source>
</evidence>
<sequence>MKKPELSDDALYQKLAAPVPLTRPVVTAEPSIRIRDLKKNDLFLIFASDGLWEHLSDEAAVDIGIAKRLVQAVVAEAAKKREMRYDDIKHVEKGIRQLVHDDITVIVINLNHGGNGDGEEGEGSKFEGGNVDCTNAPTDIFSLHAA</sequence>
<dbReference type="Proteomes" id="UP000734854">
    <property type="component" value="Unassembled WGS sequence"/>
</dbReference>
<keyword evidence="2" id="KW-0378">Hydrolase</keyword>
<dbReference type="Gene3D" id="3.60.40.10">
    <property type="entry name" value="PPM-type phosphatase domain"/>
    <property type="match status" value="1"/>
</dbReference>
<comment type="caution">
    <text evidence="7">The sequence shown here is derived from an EMBL/GenBank/DDBJ whole genome shotgun (WGS) entry which is preliminary data.</text>
</comment>
<dbReference type="GO" id="GO:0004722">
    <property type="term" value="F:protein serine/threonine phosphatase activity"/>
    <property type="evidence" value="ECO:0007669"/>
    <property type="project" value="UniProtKB-EC"/>
</dbReference>
<evidence type="ECO:0000256" key="2">
    <source>
        <dbReference type="ARBA" id="ARBA00022801"/>
    </source>
</evidence>
<dbReference type="InterPro" id="IPR015655">
    <property type="entry name" value="PP2C"/>
</dbReference>
<organism evidence="7 8">
    <name type="scientific">Zingiber officinale</name>
    <name type="common">Ginger</name>
    <name type="synonym">Amomum zingiber</name>
    <dbReference type="NCBI Taxonomy" id="94328"/>
    <lineage>
        <taxon>Eukaryota</taxon>
        <taxon>Viridiplantae</taxon>
        <taxon>Streptophyta</taxon>
        <taxon>Embryophyta</taxon>
        <taxon>Tracheophyta</taxon>
        <taxon>Spermatophyta</taxon>
        <taxon>Magnoliopsida</taxon>
        <taxon>Liliopsida</taxon>
        <taxon>Zingiberales</taxon>
        <taxon>Zingiberaceae</taxon>
        <taxon>Zingiber</taxon>
    </lineage>
</organism>
<dbReference type="PANTHER" id="PTHR47992">
    <property type="entry name" value="PROTEIN PHOSPHATASE"/>
    <property type="match status" value="1"/>
</dbReference>
<evidence type="ECO:0000259" key="6">
    <source>
        <dbReference type="PROSITE" id="PS51746"/>
    </source>
</evidence>
<evidence type="ECO:0000313" key="7">
    <source>
        <dbReference type="EMBL" id="KAG6473879.1"/>
    </source>
</evidence>
<comment type="catalytic activity">
    <reaction evidence="4">
        <text>O-phospho-L-seryl-[protein] + H2O = L-seryl-[protein] + phosphate</text>
        <dbReference type="Rhea" id="RHEA:20629"/>
        <dbReference type="Rhea" id="RHEA-COMP:9863"/>
        <dbReference type="Rhea" id="RHEA-COMP:11604"/>
        <dbReference type="ChEBI" id="CHEBI:15377"/>
        <dbReference type="ChEBI" id="CHEBI:29999"/>
        <dbReference type="ChEBI" id="CHEBI:43474"/>
        <dbReference type="ChEBI" id="CHEBI:83421"/>
        <dbReference type="EC" id="3.1.3.16"/>
    </reaction>
</comment>
<dbReference type="SUPFAM" id="SSF81606">
    <property type="entry name" value="PP2C-like"/>
    <property type="match status" value="1"/>
</dbReference>
<dbReference type="InterPro" id="IPR036457">
    <property type="entry name" value="PPM-type-like_dom_sf"/>
</dbReference>
<comment type="catalytic activity">
    <reaction evidence="5">
        <text>O-phospho-L-threonyl-[protein] + H2O = L-threonyl-[protein] + phosphate</text>
        <dbReference type="Rhea" id="RHEA:47004"/>
        <dbReference type="Rhea" id="RHEA-COMP:11060"/>
        <dbReference type="Rhea" id="RHEA-COMP:11605"/>
        <dbReference type="ChEBI" id="CHEBI:15377"/>
        <dbReference type="ChEBI" id="CHEBI:30013"/>
        <dbReference type="ChEBI" id="CHEBI:43474"/>
        <dbReference type="ChEBI" id="CHEBI:61977"/>
        <dbReference type="EC" id="3.1.3.16"/>
    </reaction>
</comment>
<protein>
    <recommendedName>
        <fullName evidence="1">protein-serine/threonine phosphatase</fullName>
        <ecNumber evidence="1">3.1.3.16</ecNumber>
    </recommendedName>
</protein>
<dbReference type="EMBL" id="JACMSC010000019">
    <property type="protein sequence ID" value="KAG6473879.1"/>
    <property type="molecule type" value="Genomic_DNA"/>
</dbReference>
<feature type="domain" description="PPM-type phosphatase" evidence="6">
    <location>
        <begin position="1"/>
        <end position="110"/>
    </location>
</feature>
<dbReference type="InterPro" id="IPR001932">
    <property type="entry name" value="PPM-type_phosphatase-like_dom"/>
</dbReference>
<dbReference type="Pfam" id="PF00481">
    <property type="entry name" value="PP2C"/>
    <property type="match status" value="1"/>
</dbReference>
<dbReference type="AlphaFoldDB" id="A0A8J5CG28"/>
<name>A0A8J5CG28_ZINOF</name>